<dbReference type="Proteomes" id="UP001164746">
    <property type="component" value="Chromosome 1"/>
</dbReference>
<proteinExistence type="predicted"/>
<accession>A0ABY7DA09</accession>
<sequence>MIDPHKVAETLLIYGELSLDQYEEIIHPTLTRHKSCVALLNCIKNASDIAQTYSVLVKALEDDSYPIDFLKERSSNRKGIDSLKNTDKHIKHTAGTEDKRTSSGCFEIVHENKNSGKEQSIVDAIEQFDVKLTINDRLLIETKCSLLEAKKGSIVFELKMSKSVFHQLLTKQNLLKLATSITQIVFTHHEVSALIPNMTFSVKVQSAQSEETDDERNPDHAKTIYLNKEFLVEEIDVWIFINSLLENGMISSDEKTIICTNSKSRRERTRAMLDILLKKDIGGIDLFLDDLKSKKPYVYAVITGGQNEDMTKIGKSIADNLEDYYNELKRNISPSVFLQSCRHLLTLSKSDLQTQNRTRLAQLILQDIIKYASAKNRELFVRIMVYYGQIPETVLEEARQHDVKRIVAKALASTDFHVDRNFPSKLGSFRMRTGTGVFRKQCQFNGSFWTSLFGQRRGNMPN</sequence>
<dbReference type="PROSITE" id="PS50209">
    <property type="entry name" value="CARD"/>
    <property type="match status" value="1"/>
</dbReference>
<feature type="domain" description="CARD" evidence="1">
    <location>
        <begin position="216"/>
        <end position="306"/>
    </location>
</feature>
<dbReference type="InterPro" id="IPR001315">
    <property type="entry name" value="CARD"/>
</dbReference>
<dbReference type="EMBL" id="CP111012">
    <property type="protein sequence ID" value="WAQ93632.1"/>
    <property type="molecule type" value="Genomic_DNA"/>
</dbReference>
<evidence type="ECO:0000313" key="2">
    <source>
        <dbReference type="EMBL" id="WAQ93632.1"/>
    </source>
</evidence>
<gene>
    <name evidence="2" type="ORF">MAR_006103</name>
</gene>
<organism evidence="2 3">
    <name type="scientific">Mya arenaria</name>
    <name type="common">Soft-shell clam</name>
    <dbReference type="NCBI Taxonomy" id="6604"/>
    <lineage>
        <taxon>Eukaryota</taxon>
        <taxon>Metazoa</taxon>
        <taxon>Spiralia</taxon>
        <taxon>Lophotrochozoa</taxon>
        <taxon>Mollusca</taxon>
        <taxon>Bivalvia</taxon>
        <taxon>Autobranchia</taxon>
        <taxon>Heteroconchia</taxon>
        <taxon>Euheterodonta</taxon>
        <taxon>Imparidentia</taxon>
        <taxon>Neoheterodontei</taxon>
        <taxon>Myida</taxon>
        <taxon>Myoidea</taxon>
        <taxon>Myidae</taxon>
        <taxon>Mya</taxon>
    </lineage>
</organism>
<dbReference type="Gene3D" id="1.10.533.10">
    <property type="entry name" value="Death Domain, Fas"/>
    <property type="match status" value="1"/>
</dbReference>
<dbReference type="InterPro" id="IPR011029">
    <property type="entry name" value="DEATH-like_dom_sf"/>
</dbReference>
<keyword evidence="3" id="KW-1185">Reference proteome</keyword>
<dbReference type="SUPFAM" id="SSF47986">
    <property type="entry name" value="DEATH domain"/>
    <property type="match status" value="1"/>
</dbReference>
<protein>
    <recommendedName>
        <fullName evidence="1">CARD domain-containing protein</fullName>
    </recommendedName>
</protein>
<dbReference type="Pfam" id="PF00619">
    <property type="entry name" value="CARD"/>
    <property type="match status" value="1"/>
</dbReference>
<reference evidence="2" key="1">
    <citation type="submission" date="2022-11" db="EMBL/GenBank/DDBJ databases">
        <title>Centuries of genome instability and evolution in soft-shell clam transmissible cancer (bioRxiv).</title>
        <authorList>
            <person name="Hart S.F.M."/>
            <person name="Yonemitsu M.A."/>
            <person name="Giersch R.M."/>
            <person name="Beal B.F."/>
            <person name="Arriagada G."/>
            <person name="Davis B.W."/>
            <person name="Ostrander E.A."/>
            <person name="Goff S.P."/>
            <person name="Metzger M.J."/>
        </authorList>
    </citation>
    <scope>NUCLEOTIDE SEQUENCE</scope>
    <source>
        <strain evidence="2">MELC-2E11</strain>
        <tissue evidence="2">Siphon/mantle</tissue>
    </source>
</reference>
<dbReference type="CDD" id="cd01671">
    <property type="entry name" value="CARD"/>
    <property type="match status" value="1"/>
</dbReference>
<evidence type="ECO:0000259" key="1">
    <source>
        <dbReference type="PROSITE" id="PS50209"/>
    </source>
</evidence>
<name>A0ABY7DA09_MYAAR</name>
<evidence type="ECO:0000313" key="3">
    <source>
        <dbReference type="Proteomes" id="UP001164746"/>
    </source>
</evidence>